<evidence type="ECO:0000256" key="4">
    <source>
        <dbReference type="SAM" id="Phobius"/>
    </source>
</evidence>
<dbReference type="InterPro" id="IPR003591">
    <property type="entry name" value="Leu-rich_rpt_typical-subtyp"/>
</dbReference>
<dbReference type="InterPro" id="IPR001611">
    <property type="entry name" value="Leu-rich_rpt"/>
</dbReference>
<dbReference type="Gene3D" id="3.80.10.10">
    <property type="entry name" value="Ribonuclease Inhibitor"/>
    <property type="match status" value="3"/>
</dbReference>
<dbReference type="SMART" id="SM00369">
    <property type="entry name" value="LRR_TYP"/>
    <property type="match status" value="11"/>
</dbReference>
<dbReference type="Pfam" id="PF13855">
    <property type="entry name" value="LRR_8"/>
    <property type="match status" value="4"/>
</dbReference>
<keyword evidence="8" id="KW-1185">Reference proteome</keyword>
<keyword evidence="3" id="KW-0677">Repeat</keyword>
<dbReference type="PANTHER" id="PTHR24373">
    <property type="entry name" value="SLIT RELATED LEUCINE-RICH REPEAT NEURONAL PROTEIN"/>
    <property type="match status" value="1"/>
</dbReference>
<feature type="transmembrane region" description="Helical" evidence="4">
    <location>
        <begin position="551"/>
        <end position="571"/>
    </location>
</feature>
<keyword evidence="2 5" id="KW-0732">Signal</keyword>
<evidence type="ECO:0000313" key="6">
    <source>
        <dbReference type="EMBL" id="CAB3242457.1"/>
    </source>
</evidence>
<dbReference type="InterPro" id="IPR032675">
    <property type="entry name" value="LRR_dom_sf"/>
</dbReference>
<dbReference type="SMART" id="SM00365">
    <property type="entry name" value="LRR_SD22"/>
    <property type="match status" value="6"/>
</dbReference>
<dbReference type="OrthoDB" id="1055097at2759"/>
<keyword evidence="1" id="KW-0433">Leucine-rich repeat</keyword>
<evidence type="ECO:0000256" key="5">
    <source>
        <dbReference type="SAM" id="SignalP"/>
    </source>
</evidence>
<dbReference type="EMBL" id="CADEBC010000513">
    <property type="protein sequence ID" value="CAB3242457.1"/>
    <property type="molecule type" value="Genomic_DNA"/>
</dbReference>
<gene>
    <name evidence="7" type="ORF">APLA_LOCUS13496</name>
    <name evidence="6" type="ORF">APLA_LOCUS9041</name>
</gene>
<dbReference type="EMBL" id="CADEBD010000353">
    <property type="protein sequence ID" value="CAB3251086.1"/>
    <property type="molecule type" value="Genomic_DNA"/>
</dbReference>
<dbReference type="Proteomes" id="UP000494106">
    <property type="component" value="Unassembled WGS sequence"/>
</dbReference>
<comment type="caution">
    <text evidence="6">The sequence shown here is derived from an EMBL/GenBank/DDBJ whole genome shotgun (WGS) entry which is preliminary data.</text>
</comment>
<dbReference type="InterPro" id="IPR050328">
    <property type="entry name" value="Dev_Immune_Receptor"/>
</dbReference>
<dbReference type="PROSITE" id="PS51450">
    <property type="entry name" value="LRR"/>
    <property type="match status" value="6"/>
</dbReference>
<dbReference type="SUPFAM" id="SSF52058">
    <property type="entry name" value="L domain-like"/>
    <property type="match status" value="2"/>
</dbReference>
<sequence length="606" mass="68554">MDLKFSFKGIIFFASVIALSSSTCEMKSYFSSCSYVVQCETTASAISYPSCNSEPNVTFIITHSSLNYLTTGFFASTNFDSKVREIKGVDLSHNKIPNLYFVKNSLPNLTELYLNNNNITNVPKYIFDNQLQLRLLDLSMNDIYSIEEYSLPLQNLQYLYVKGNRINGVIKSNVFSPAKFLRFLELSHFNISKIDSMAFVDLPVLAKLNLSNNYIHSIEPNSFKNVNNLYSLDISHNNLFDLKFTGGVLTNLKALHISNNNLSNISGLLSNTCKLAYLDLSYNNIKNVSEMSAMIFPNLTVLFLDNNKLKYFNSPKINTLTTLVDLGLASNEISDLQLNYFKELMSVDLSNNSLTYINRTFLEKNEHLQALDVSRNQITELPPGTFQFMKNLKLLNLSSNYLTKLRYGSLKGLHRTEILDLSRNNIAQLDVDIFHECGELKVLIIDYNRIKTFDVERLILIALRKLRTLSLGGNPILCREIVHNMKSANTTFYAIRQVEVTSIDKIYHEDNVHGIKCGDDSDTTVSSTIKPVPVEPDNPNVDSSFTSTSIVLIWCLVLTIVLVAAGVVAYIKLYNKKVYVVDSNMNLRLRNSMDLTGSDFQNDLLN</sequence>
<dbReference type="AlphaFoldDB" id="A0A8S1AAK3"/>
<feature type="signal peptide" evidence="5">
    <location>
        <begin position="1"/>
        <end position="22"/>
    </location>
</feature>
<evidence type="ECO:0000256" key="1">
    <source>
        <dbReference type="ARBA" id="ARBA00022614"/>
    </source>
</evidence>
<dbReference type="Proteomes" id="UP000494256">
    <property type="component" value="Unassembled WGS sequence"/>
</dbReference>
<keyword evidence="4" id="KW-1133">Transmembrane helix</keyword>
<dbReference type="SMART" id="SM00364">
    <property type="entry name" value="LRR_BAC"/>
    <property type="match status" value="4"/>
</dbReference>
<reference evidence="8 9" key="1">
    <citation type="submission" date="2020-04" db="EMBL/GenBank/DDBJ databases">
        <authorList>
            <person name="Wallbank WR R."/>
            <person name="Pardo Diaz C."/>
            <person name="Kozak K."/>
            <person name="Martin S."/>
            <person name="Jiggins C."/>
            <person name="Moest M."/>
            <person name="Warren A I."/>
            <person name="Byers J.R.P. K."/>
            <person name="Montejo-Kovacevich G."/>
            <person name="Yen C E."/>
        </authorList>
    </citation>
    <scope>NUCLEOTIDE SEQUENCE [LARGE SCALE GENOMIC DNA]</scope>
</reference>
<evidence type="ECO:0000256" key="2">
    <source>
        <dbReference type="ARBA" id="ARBA00022729"/>
    </source>
</evidence>
<keyword evidence="4" id="KW-0812">Transmembrane</keyword>
<dbReference type="PANTHER" id="PTHR24373:SF275">
    <property type="entry name" value="TIR DOMAIN-CONTAINING PROTEIN"/>
    <property type="match status" value="1"/>
</dbReference>
<evidence type="ECO:0000313" key="9">
    <source>
        <dbReference type="Proteomes" id="UP000494256"/>
    </source>
</evidence>
<organism evidence="6 8">
    <name type="scientific">Arctia plantaginis</name>
    <name type="common">Wood tiger moth</name>
    <name type="synonym">Phalaena plantaginis</name>
    <dbReference type="NCBI Taxonomy" id="874455"/>
    <lineage>
        <taxon>Eukaryota</taxon>
        <taxon>Metazoa</taxon>
        <taxon>Ecdysozoa</taxon>
        <taxon>Arthropoda</taxon>
        <taxon>Hexapoda</taxon>
        <taxon>Insecta</taxon>
        <taxon>Pterygota</taxon>
        <taxon>Neoptera</taxon>
        <taxon>Endopterygota</taxon>
        <taxon>Lepidoptera</taxon>
        <taxon>Glossata</taxon>
        <taxon>Ditrysia</taxon>
        <taxon>Noctuoidea</taxon>
        <taxon>Erebidae</taxon>
        <taxon>Arctiinae</taxon>
        <taxon>Arctia</taxon>
    </lineage>
</organism>
<keyword evidence="4" id="KW-0472">Membrane</keyword>
<proteinExistence type="predicted"/>
<evidence type="ECO:0000313" key="7">
    <source>
        <dbReference type="EMBL" id="CAB3251086.1"/>
    </source>
</evidence>
<name>A0A8S1AAK3_ARCPL</name>
<dbReference type="FunFam" id="3.80.10.10:FF:001164">
    <property type="entry name" value="GH01279p"/>
    <property type="match status" value="1"/>
</dbReference>
<evidence type="ECO:0000313" key="8">
    <source>
        <dbReference type="Proteomes" id="UP000494106"/>
    </source>
</evidence>
<protein>
    <submittedName>
        <fullName evidence="6">Uncharacterized protein</fullName>
    </submittedName>
</protein>
<accession>A0A8S1AAK3</accession>
<evidence type="ECO:0000256" key="3">
    <source>
        <dbReference type="ARBA" id="ARBA00022737"/>
    </source>
</evidence>
<feature type="chain" id="PRO_5036273036" evidence="5">
    <location>
        <begin position="23"/>
        <end position="606"/>
    </location>
</feature>